<feature type="transmembrane region" description="Helical" evidence="8">
    <location>
        <begin position="344"/>
        <end position="362"/>
    </location>
</feature>
<evidence type="ECO:0000256" key="7">
    <source>
        <dbReference type="PROSITE-ProRule" id="PRU00339"/>
    </source>
</evidence>
<feature type="transmembrane region" description="Helical" evidence="8">
    <location>
        <begin position="319"/>
        <end position="338"/>
    </location>
</feature>
<dbReference type="SUPFAM" id="SSF48452">
    <property type="entry name" value="TPR-like"/>
    <property type="match status" value="1"/>
</dbReference>
<dbReference type="PANTHER" id="PTHR43731:SF14">
    <property type="entry name" value="PRESENILIN-ASSOCIATED RHOMBOID-LIKE PROTEIN, MITOCHONDRIAL"/>
    <property type="match status" value="1"/>
</dbReference>
<organism evidence="10 11">
    <name type="scientific">Aquibacillus rhizosphaerae</name>
    <dbReference type="NCBI Taxonomy" id="3051431"/>
    <lineage>
        <taxon>Bacteria</taxon>
        <taxon>Bacillati</taxon>
        <taxon>Bacillota</taxon>
        <taxon>Bacilli</taxon>
        <taxon>Bacillales</taxon>
        <taxon>Bacillaceae</taxon>
        <taxon>Aquibacillus</taxon>
    </lineage>
</organism>
<dbReference type="InterPro" id="IPR011990">
    <property type="entry name" value="TPR-like_helical_dom_sf"/>
</dbReference>
<gene>
    <name evidence="10" type="ORF">QQS35_13970</name>
</gene>
<dbReference type="SMART" id="SM00028">
    <property type="entry name" value="TPR"/>
    <property type="match status" value="2"/>
</dbReference>
<feature type="transmembrane region" description="Helical" evidence="8">
    <location>
        <begin position="236"/>
        <end position="256"/>
    </location>
</feature>
<feature type="repeat" description="TPR" evidence="7">
    <location>
        <begin position="475"/>
        <end position="508"/>
    </location>
</feature>
<comment type="caution">
    <text evidence="10">The sequence shown here is derived from an EMBL/GenBank/DDBJ whole genome shotgun (WGS) entry which is preliminary data.</text>
</comment>
<keyword evidence="11" id="KW-1185">Reference proteome</keyword>
<keyword evidence="7" id="KW-0802">TPR repeat</keyword>
<comment type="similarity">
    <text evidence="2">Belongs to the peptidase S54 family.</text>
</comment>
<accession>A0ABT7L6R3</accession>
<dbReference type="GO" id="GO:0008233">
    <property type="term" value="F:peptidase activity"/>
    <property type="evidence" value="ECO:0007669"/>
    <property type="project" value="UniProtKB-KW"/>
</dbReference>
<feature type="transmembrane region" description="Helical" evidence="8">
    <location>
        <begin position="185"/>
        <end position="201"/>
    </location>
</feature>
<dbReference type="EMBL" id="JASTZU010000041">
    <property type="protein sequence ID" value="MDL4841545.1"/>
    <property type="molecule type" value="Genomic_DNA"/>
</dbReference>
<dbReference type="InterPro" id="IPR035952">
    <property type="entry name" value="Rhomboid-like_sf"/>
</dbReference>
<dbReference type="PROSITE" id="PS50005">
    <property type="entry name" value="TPR"/>
    <property type="match status" value="2"/>
</dbReference>
<protein>
    <submittedName>
        <fullName evidence="10">Rhomboid family intramembrane serine protease</fullName>
        <ecNumber evidence="10">3.4.21.105</ecNumber>
    </submittedName>
</protein>
<proteinExistence type="inferred from homology"/>
<evidence type="ECO:0000313" key="10">
    <source>
        <dbReference type="EMBL" id="MDL4841545.1"/>
    </source>
</evidence>
<feature type="repeat" description="TPR" evidence="7">
    <location>
        <begin position="441"/>
        <end position="474"/>
    </location>
</feature>
<evidence type="ECO:0000256" key="2">
    <source>
        <dbReference type="ARBA" id="ARBA00009045"/>
    </source>
</evidence>
<dbReference type="RefSeq" id="WP_285932829.1">
    <property type="nucleotide sequence ID" value="NZ_JASTZU010000041.1"/>
</dbReference>
<dbReference type="Proteomes" id="UP001235343">
    <property type="component" value="Unassembled WGS sequence"/>
</dbReference>
<dbReference type="SUPFAM" id="SSF144091">
    <property type="entry name" value="Rhomboid-like"/>
    <property type="match status" value="1"/>
</dbReference>
<dbReference type="InterPro" id="IPR019734">
    <property type="entry name" value="TPR_rpt"/>
</dbReference>
<keyword evidence="5 8" id="KW-1133">Transmembrane helix</keyword>
<dbReference type="InterPro" id="IPR050925">
    <property type="entry name" value="Rhomboid_protease_S54"/>
</dbReference>
<feature type="transmembrane region" description="Helical" evidence="8">
    <location>
        <begin position="268"/>
        <end position="286"/>
    </location>
</feature>
<evidence type="ECO:0000256" key="4">
    <source>
        <dbReference type="ARBA" id="ARBA00022801"/>
    </source>
</evidence>
<keyword evidence="3 8" id="KW-0812">Transmembrane</keyword>
<keyword evidence="6 8" id="KW-0472">Membrane</keyword>
<evidence type="ECO:0000256" key="3">
    <source>
        <dbReference type="ARBA" id="ARBA00022692"/>
    </source>
</evidence>
<feature type="transmembrane region" description="Helical" evidence="8">
    <location>
        <begin position="369"/>
        <end position="390"/>
    </location>
</feature>
<dbReference type="Gene3D" id="1.20.1540.10">
    <property type="entry name" value="Rhomboid-like"/>
    <property type="match status" value="1"/>
</dbReference>
<evidence type="ECO:0000256" key="8">
    <source>
        <dbReference type="SAM" id="Phobius"/>
    </source>
</evidence>
<dbReference type="Gene3D" id="1.25.40.10">
    <property type="entry name" value="Tetratricopeptide repeat domain"/>
    <property type="match status" value="1"/>
</dbReference>
<dbReference type="Pfam" id="PF14559">
    <property type="entry name" value="TPR_19"/>
    <property type="match status" value="1"/>
</dbReference>
<dbReference type="Pfam" id="PF01694">
    <property type="entry name" value="Rhomboid"/>
    <property type="match status" value="1"/>
</dbReference>
<evidence type="ECO:0000256" key="5">
    <source>
        <dbReference type="ARBA" id="ARBA00022989"/>
    </source>
</evidence>
<name>A0ABT7L6R3_9BACI</name>
<dbReference type="PANTHER" id="PTHR43731">
    <property type="entry name" value="RHOMBOID PROTEASE"/>
    <property type="match status" value="1"/>
</dbReference>
<dbReference type="GO" id="GO:0006508">
    <property type="term" value="P:proteolysis"/>
    <property type="evidence" value="ECO:0007669"/>
    <property type="project" value="UniProtKB-KW"/>
</dbReference>
<feature type="domain" description="Peptidase S54 rhomboid" evidence="9">
    <location>
        <begin position="227"/>
        <end position="360"/>
    </location>
</feature>
<feature type="transmembrane region" description="Helical" evidence="8">
    <location>
        <begin position="292"/>
        <end position="312"/>
    </location>
</feature>
<dbReference type="InterPro" id="IPR022764">
    <property type="entry name" value="Peptidase_S54_rhomboid_dom"/>
</dbReference>
<keyword evidence="10" id="KW-0645">Protease</keyword>
<evidence type="ECO:0000256" key="1">
    <source>
        <dbReference type="ARBA" id="ARBA00004141"/>
    </source>
</evidence>
<keyword evidence="4 10" id="KW-0378">Hydrolase</keyword>
<sequence>MFLEEKYLLNRLTYNFIHDYECNIVLINNRSSEVWLEKKIKGKSHLIRIIQRSFDWQNRLKQEVDLTIENVKKLKRLIIGRSVHVHNVYIATHPPVDEWEYLKKPISIKDNKFTTMNVYYLDEDNREYEAKRLHDNIGIDYKPVEFPNTEIEMEQLTHYLKTLIDSEYQKNIKETEKLFQNGKPVITYLLLIANILMYIVLDINGGSTNPEVLVNYGAKYNPAIIDGEWWRIISSMFLHIGSLHLFMNMLALFYVGTAVERMYGSTRYSIIYFLAGIVGGLSSFAFSPQIAAGASGALFGLFGALLFFGINYKRVFFQTMGWNVIFVIILNILCGLLVPSIDNSAHMGGLLGGFIASSIVFFPKKKKWFVQLISFIVYIGIISGLILYGLSNTSVEMDETLQLQRTQELIEAEKFDEVVEITSKAIKYSNDTINYSSDYEAELLFYRSFALIQLDDLNKAKKDLEKVVMINPDMAEAHYNLAILFLDEGNSEKAISHAKTALELQPDNRSFADFHQRLLNEG</sequence>
<dbReference type="EC" id="3.4.21.105" evidence="10"/>
<dbReference type="PROSITE" id="PS50293">
    <property type="entry name" value="TPR_REGION"/>
    <property type="match status" value="1"/>
</dbReference>
<evidence type="ECO:0000259" key="9">
    <source>
        <dbReference type="Pfam" id="PF01694"/>
    </source>
</evidence>
<evidence type="ECO:0000256" key="6">
    <source>
        <dbReference type="ARBA" id="ARBA00023136"/>
    </source>
</evidence>
<reference evidence="10 11" key="1">
    <citation type="submission" date="2023-06" db="EMBL/GenBank/DDBJ databases">
        <title>Aquibacillus rhizosphaerae LR5S19.</title>
        <authorList>
            <person name="Sun J.-Q."/>
        </authorList>
    </citation>
    <scope>NUCLEOTIDE SEQUENCE [LARGE SCALE GENOMIC DNA]</scope>
    <source>
        <strain evidence="10 11">LR5S19</strain>
    </source>
</reference>
<comment type="subcellular location">
    <subcellularLocation>
        <location evidence="1">Membrane</location>
        <topology evidence="1">Multi-pass membrane protein</topology>
    </subcellularLocation>
</comment>
<evidence type="ECO:0000313" key="11">
    <source>
        <dbReference type="Proteomes" id="UP001235343"/>
    </source>
</evidence>